<organism evidence="5 6">
    <name type="scientific">Spirodela intermedia</name>
    <name type="common">Intermediate duckweed</name>
    <dbReference type="NCBI Taxonomy" id="51605"/>
    <lineage>
        <taxon>Eukaryota</taxon>
        <taxon>Viridiplantae</taxon>
        <taxon>Streptophyta</taxon>
        <taxon>Embryophyta</taxon>
        <taxon>Tracheophyta</taxon>
        <taxon>Spermatophyta</taxon>
        <taxon>Magnoliopsida</taxon>
        <taxon>Liliopsida</taxon>
        <taxon>Araceae</taxon>
        <taxon>Lemnoideae</taxon>
        <taxon>Spirodela</taxon>
    </lineage>
</organism>
<reference evidence="5" key="1">
    <citation type="submission" date="2020-02" db="EMBL/GenBank/DDBJ databases">
        <authorList>
            <person name="Scholz U."/>
            <person name="Mascher M."/>
            <person name="Fiebig A."/>
        </authorList>
    </citation>
    <scope>NUCLEOTIDE SEQUENCE</scope>
</reference>
<dbReference type="InterPro" id="IPR006843">
    <property type="entry name" value="PAP/fibrillin_dom"/>
</dbReference>
<evidence type="ECO:0000256" key="3">
    <source>
        <dbReference type="ARBA" id="ARBA00022946"/>
    </source>
</evidence>
<evidence type="ECO:0000313" key="5">
    <source>
        <dbReference type="EMBL" id="CAA7396881.1"/>
    </source>
</evidence>
<accession>A0A7I8KGS1</accession>
<keyword evidence="3" id="KW-0809">Transit peptide</keyword>
<dbReference type="Pfam" id="PF04755">
    <property type="entry name" value="PAP_fibrillin"/>
    <property type="match status" value="2"/>
</dbReference>
<dbReference type="EMBL" id="LR746268">
    <property type="protein sequence ID" value="CAA7396881.1"/>
    <property type="molecule type" value="Genomic_DNA"/>
</dbReference>
<feature type="domain" description="Plastid lipid-associated protein/fibrillin conserved" evidence="4">
    <location>
        <begin position="218"/>
        <end position="243"/>
    </location>
</feature>
<dbReference type="OrthoDB" id="201321at2759"/>
<keyword evidence="2" id="KW-0934">Plastid</keyword>
<evidence type="ECO:0000256" key="1">
    <source>
        <dbReference type="ARBA" id="ARBA00004474"/>
    </source>
</evidence>
<keyword evidence="6" id="KW-1185">Reference proteome</keyword>
<protein>
    <recommendedName>
        <fullName evidence="4">Plastid lipid-associated protein/fibrillin conserved domain-containing protein</fullName>
    </recommendedName>
</protein>
<proteinExistence type="predicted"/>
<dbReference type="PANTHER" id="PTHR31906">
    <property type="entry name" value="PLASTID-LIPID-ASSOCIATED PROTEIN 4, CHLOROPLASTIC-RELATED"/>
    <property type="match status" value="1"/>
</dbReference>
<comment type="subcellular location">
    <subcellularLocation>
        <location evidence="1">Plastid</location>
    </subcellularLocation>
</comment>
<evidence type="ECO:0000259" key="4">
    <source>
        <dbReference type="Pfam" id="PF04755"/>
    </source>
</evidence>
<dbReference type="Proteomes" id="UP000663760">
    <property type="component" value="Chromosome 5"/>
</dbReference>
<name>A0A7I8KGS1_SPIIN</name>
<feature type="domain" description="Plastid lipid-associated protein/fibrillin conserved" evidence="4">
    <location>
        <begin position="86"/>
        <end position="210"/>
    </location>
</feature>
<evidence type="ECO:0000256" key="2">
    <source>
        <dbReference type="ARBA" id="ARBA00022640"/>
    </source>
</evidence>
<dbReference type="InterPro" id="IPR039633">
    <property type="entry name" value="PAP"/>
</dbReference>
<gene>
    <name evidence="5" type="ORF">SI8410_05007544</name>
</gene>
<evidence type="ECO:0000313" key="6">
    <source>
        <dbReference type="Proteomes" id="UP000663760"/>
    </source>
</evidence>
<dbReference type="AlphaFoldDB" id="A0A7I8KGS1"/>
<sequence length="264" mass="28397">MSSARFLNLPARSGYAVRSKYNGAGPGAPAAPGSGGCCRPRRAHPSSSLRCHSAGVVARAADPGDGEAVTAASTGGGADGRTLGEIKIVLLQSLQGIDRGIFGLPSQRRSEIEGFVRLLESLNPTPLLYSTITILGTKRTKLGLRDFISLGDFFQRIDVAQGKAINEISFSARGFKTLSGQLTIVASFDIASETRVNIRFEQSDIKNYDLLLAIFNPEGWLEITYLDESIRIGRDDKGNVFILERATDEKASQSPEPFTFLGSR</sequence>
<dbReference type="GO" id="GO:0009536">
    <property type="term" value="C:plastid"/>
    <property type="evidence" value="ECO:0007669"/>
    <property type="project" value="UniProtKB-SubCell"/>
</dbReference>